<dbReference type="InterPro" id="IPR002934">
    <property type="entry name" value="Polymerase_NTP_transf_dom"/>
</dbReference>
<dbReference type="GO" id="GO:0070733">
    <property type="term" value="F:AMPylase activity"/>
    <property type="evidence" value="ECO:0007669"/>
    <property type="project" value="UniProtKB-EC"/>
</dbReference>
<keyword evidence="3" id="KW-0547">Nucleotide-binding</keyword>
<dbReference type="InterPro" id="IPR006116">
    <property type="entry name" value="NT_2-5OAS_ClassI-CCAase"/>
</dbReference>
<feature type="domain" description="cGAS/DncV-like nucleotidyltransferase C-terminal helical" evidence="9">
    <location>
        <begin position="182"/>
        <end position="300"/>
    </location>
</feature>
<evidence type="ECO:0000259" key="9">
    <source>
        <dbReference type="Pfam" id="PF26305"/>
    </source>
</evidence>
<organism evidence="10 11">
    <name type="scientific">Methanobacterium formicicum (strain DSM 3637 / PP1)</name>
    <dbReference type="NCBI Taxonomy" id="1204725"/>
    <lineage>
        <taxon>Archaea</taxon>
        <taxon>Methanobacteriati</taxon>
        <taxon>Methanobacteriota</taxon>
        <taxon>Methanomada group</taxon>
        <taxon>Methanobacteria</taxon>
        <taxon>Methanobacteriales</taxon>
        <taxon>Methanobacteriaceae</taxon>
        <taxon>Methanobacterium</taxon>
    </lineage>
</organism>
<evidence type="ECO:0000256" key="4">
    <source>
        <dbReference type="ARBA" id="ARBA00023118"/>
    </source>
</evidence>
<dbReference type="CDD" id="cd05400">
    <property type="entry name" value="NT_2-5OAS_ClassI-CCAase"/>
    <property type="match status" value="1"/>
</dbReference>
<dbReference type="RefSeq" id="WP_004029989.1">
    <property type="nucleotide sequence ID" value="NZ_AMPO01000002.1"/>
</dbReference>
<evidence type="ECO:0000256" key="5">
    <source>
        <dbReference type="ARBA" id="ARBA00034531"/>
    </source>
</evidence>
<keyword evidence="1" id="KW-0808">Transferase</keyword>
<keyword evidence="4" id="KW-0051">Antiviral defense</keyword>
<keyword evidence="2" id="KW-0548">Nucleotidyltransferase</keyword>
<dbReference type="Pfam" id="PF01909">
    <property type="entry name" value="NTP_transf_2"/>
    <property type="match status" value="1"/>
</dbReference>
<dbReference type="Gene3D" id="3.30.460.10">
    <property type="entry name" value="Beta Polymerase, domain 2"/>
    <property type="match status" value="1"/>
</dbReference>
<dbReference type="EMBL" id="AMPO01000002">
    <property type="protein sequence ID" value="EKF86597.1"/>
    <property type="molecule type" value="Genomic_DNA"/>
</dbReference>
<dbReference type="InterPro" id="IPR058909">
    <property type="entry name" value="CD_NTase_C"/>
</dbReference>
<dbReference type="Proteomes" id="UP000007360">
    <property type="component" value="Unassembled WGS sequence"/>
</dbReference>
<evidence type="ECO:0000256" key="1">
    <source>
        <dbReference type="ARBA" id="ARBA00022679"/>
    </source>
</evidence>
<proteinExistence type="predicted"/>
<dbReference type="EC" id="2.7.7.108" evidence="5"/>
<keyword evidence="11" id="KW-1185">Reference proteome</keyword>
<evidence type="ECO:0000256" key="6">
    <source>
        <dbReference type="ARBA" id="ARBA00047518"/>
    </source>
</evidence>
<dbReference type="PATRIC" id="fig|1204725.3.peg.787"/>
<evidence type="ECO:0000313" key="10">
    <source>
        <dbReference type="EMBL" id="EKF86597.1"/>
    </source>
</evidence>
<reference evidence="10 11" key="1">
    <citation type="journal article" date="2012" name="J. Bacteriol.">
        <title>Draft genome sequence of Methanobacterium formicicum DSM 3637, an archaebacterium isolated from the methane producer amoeba Pelomyxa palustris.</title>
        <authorList>
            <person name="Gutierrez G."/>
        </authorList>
    </citation>
    <scope>NUCLEOTIDE SEQUENCE [LARGE SCALE GENOMIC DNA]</scope>
    <source>
        <strain evidence="11">DSM 3637 / PP1</strain>
    </source>
</reference>
<evidence type="ECO:0000256" key="3">
    <source>
        <dbReference type="ARBA" id="ARBA00022741"/>
    </source>
</evidence>
<dbReference type="Pfam" id="PF26305">
    <property type="entry name" value="CD_NTase_C"/>
    <property type="match status" value="1"/>
</dbReference>
<feature type="domain" description="Polymerase nucleotidyl transferase" evidence="8">
    <location>
        <begin position="28"/>
        <end position="87"/>
    </location>
</feature>
<gene>
    <name evidence="10" type="ORF">A994_03913</name>
</gene>
<comment type="caution">
    <text evidence="10">The sequence shown here is derived from an EMBL/GenBank/DDBJ whole genome shotgun (WGS) entry which is preliminary data.</text>
</comment>
<comment type="catalytic activity">
    <reaction evidence="6">
        <text>O-(5'-adenylyl)-L-tyrosyl-[protein] + ATP = O-[5'-(adenylyl-(5'-&gt;3')-adenylyl)]-L-tyrosyl-[protein] + diphosphate</text>
        <dbReference type="Rhea" id="RHEA:66528"/>
        <dbReference type="Rhea" id="RHEA-COMP:13846"/>
        <dbReference type="Rhea" id="RHEA-COMP:17046"/>
        <dbReference type="ChEBI" id="CHEBI:30616"/>
        <dbReference type="ChEBI" id="CHEBI:33019"/>
        <dbReference type="ChEBI" id="CHEBI:83624"/>
        <dbReference type="ChEBI" id="CHEBI:167160"/>
    </reaction>
</comment>
<dbReference type="AlphaFoldDB" id="K2R5T0"/>
<dbReference type="SUPFAM" id="SSF81301">
    <property type="entry name" value="Nucleotidyltransferase"/>
    <property type="match status" value="1"/>
</dbReference>
<dbReference type="OrthoDB" id="201221at2157"/>
<protein>
    <recommendedName>
        <fullName evidence="5">protein adenylyltransferase</fullName>
        <ecNumber evidence="5">2.7.7.108</ecNumber>
    </recommendedName>
</protein>
<evidence type="ECO:0000259" key="8">
    <source>
        <dbReference type="Pfam" id="PF01909"/>
    </source>
</evidence>
<accession>K2R5T0</accession>
<comment type="catalytic activity">
    <reaction evidence="7">
        <text>L-tyrosyl-[protein] + ATP = O-(5'-adenylyl)-L-tyrosyl-[protein] + diphosphate</text>
        <dbReference type="Rhea" id="RHEA:54288"/>
        <dbReference type="Rhea" id="RHEA-COMP:10136"/>
        <dbReference type="Rhea" id="RHEA-COMP:13846"/>
        <dbReference type="ChEBI" id="CHEBI:30616"/>
        <dbReference type="ChEBI" id="CHEBI:33019"/>
        <dbReference type="ChEBI" id="CHEBI:46858"/>
        <dbReference type="ChEBI" id="CHEBI:83624"/>
        <dbReference type="EC" id="2.7.7.108"/>
    </reaction>
</comment>
<sequence length="302" mass="34971">MVGIPEAKLESWASKGAIVTAETTHKSVRKALDACDELRGIDPEIYLQGSYKNSTNIRGESDVDVVIQLNKTYTPYTLELSTKEQELYKSAHIDATYFLPEFKNAVLDALKAYFGYSMVSEGNKCIKIKKDSNRLDADVIVCNQYRKYKRYVNWNDQDFYEGIIFYTKLGDKIISYPKIHYDNGVNKNSVSKTNNLYKPTVRLFKNARSYMVNQGIIKENIAPSFFVECLLYNVPDTLFQNQYSTTYLNIIKWIVDSLSNGDYKNFVCQDEQTKLFGDTHKQWNLKNGVLFLSELIDLWQEW</sequence>
<dbReference type="InterPro" id="IPR043519">
    <property type="entry name" value="NT_sf"/>
</dbReference>
<evidence type="ECO:0000313" key="11">
    <source>
        <dbReference type="Proteomes" id="UP000007360"/>
    </source>
</evidence>
<evidence type="ECO:0000256" key="2">
    <source>
        <dbReference type="ARBA" id="ARBA00022695"/>
    </source>
</evidence>
<evidence type="ECO:0000256" key="7">
    <source>
        <dbReference type="ARBA" id="ARBA00048696"/>
    </source>
</evidence>
<name>K2R5T0_METFP</name>